<evidence type="ECO:0000313" key="7">
    <source>
        <dbReference type="EMBL" id="CAF3860131.1"/>
    </source>
</evidence>
<dbReference type="GO" id="GO:0008477">
    <property type="term" value="F:purine nucleosidase activity"/>
    <property type="evidence" value="ECO:0007669"/>
    <property type="project" value="TreeGrafter"/>
</dbReference>
<dbReference type="PANTHER" id="PTHR12304">
    <property type="entry name" value="INOSINE-URIDINE PREFERRING NUCLEOSIDE HYDROLASE"/>
    <property type="match status" value="1"/>
</dbReference>
<evidence type="ECO:0000256" key="1">
    <source>
        <dbReference type="ARBA" id="ARBA00009176"/>
    </source>
</evidence>
<name>A0A814NPK7_9BILA</name>
<dbReference type="GO" id="GO:0005829">
    <property type="term" value="C:cytosol"/>
    <property type="evidence" value="ECO:0007669"/>
    <property type="project" value="TreeGrafter"/>
</dbReference>
<keyword evidence="3" id="KW-0326">Glycosidase</keyword>
<evidence type="ECO:0000256" key="2">
    <source>
        <dbReference type="ARBA" id="ARBA00022801"/>
    </source>
</evidence>
<organism evidence="6 8">
    <name type="scientific">Didymodactylos carnosus</name>
    <dbReference type="NCBI Taxonomy" id="1234261"/>
    <lineage>
        <taxon>Eukaryota</taxon>
        <taxon>Metazoa</taxon>
        <taxon>Spiralia</taxon>
        <taxon>Gnathifera</taxon>
        <taxon>Rotifera</taxon>
        <taxon>Eurotatoria</taxon>
        <taxon>Bdelloidea</taxon>
        <taxon>Philodinida</taxon>
        <taxon>Philodinidae</taxon>
        <taxon>Didymodactylos</taxon>
    </lineage>
</organism>
<comment type="caution">
    <text evidence="6">The sequence shown here is derived from an EMBL/GenBank/DDBJ whole genome shotgun (WGS) entry which is preliminary data.</text>
</comment>
<dbReference type="Proteomes" id="UP000681722">
    <property type="component" value="Unassembled WGS sequence"/>
</dbReference>
<keyword evidence="8" id="KW-1185">Reference proteome</keyword>
<dbReference type="EMBL" id="CAJNOQ010005331">
    <property type="protein sequence ID" value="CAF1094768.1"/>
    <property type="molecule type" value="Genomic_DNA"/>
</dbReference>
<dbReference type="PANTHER" id="PTHR12304:SF4">
    <property type="entry name" value="URIDINE NUCLEOSIDASE"/>
    <property type="match status" value="1"/>
</dbReference>
<accession>A0A814NPK7</accession>
<comment type="similarity">
    <text evidence="1">Belongs to the IUNH family.</text>
</comment>
<evidence type="ECO:0000256" key="4">
    <source>
        <dbReference type="SAM" id="SignalP"/>
    </source>
</evidence>
<dbReference type="AlphaFoldDB" id="A0A814NPK7"/>
<evidence type="ECO:0000313" key="6">
    <source>
        <dbReference type="EMBL" id="CAF1094768.1"/>
    </source>
</evidence>
<dbReference type="InterPro" id="IPR001910">
    <property type="entry name" value="Inosine/uridine_hydrolase_dom"/>
</dbReference>
<feature type="signal peptide" evidence="4">
    <location>
        <begin position="1"/>
        <end position="25"/>
    </location>
</feature>
<dbReference type="GO" id="GO:0006152">
    <property type="term" value="P:purine nucleoside catabolic process"/>
    <property type="evidence" value="ECO:0007669"/>
    <property type="project" value="TreeGrafter"/>
</dbReference>
<dbReference type="OrthoDB" id="432381at2759"/>
<feature type="chain" id="PRO_5035684951" description="Inosine/uridine-preferring nucleoside hydrolase domain-containing protein" evidence="4">
    <location>
        <begin position="26"/>
        <end position="226"/>
    </location>
</feature>
<protein>
    <recommendedName>
        <fullName evidence="5">Inosine/uridine-preferring nucleoside hydrolase domain-containing protein</fullName>
    </recommendedName>
</protein>
<dbReference type="InterPro" id="IPR036452">
    <property type="entry name" value="Ribo_hydro-like"/>
</dbReference>
<sequence>MKGREGRFAMFRYIILLLMIELTTHIHTKPLSPSDERHYAKARMLKNKASNRRPVIIDTDTDIDDFWAVAYAINVPTIDVVAITAVGDGFSAPNMLTLLGLLGCKDGIAVAYGRSTPILFPGATVSSNIKTPIDTYLTSPKCLNQTADIYLQPSPFDAVELIVQILKHSQGKVDILALGPLTNIAEAISTDRSVVKKIGTFYFSATDEYELPDEFEYQTGARQPSK</sequence>
<dbReference type="InterPro" id="IPR023186">
    <property type="entry name" value="IUNH"/>
</dbReference>
<gene>
    <name evidence="6" type="ORF">GPM918_LOCUS18448</name>
    <name evidence="7" type="ORF">SRO942_LOCUS18445</name>
</gene>
<dbReference type="Pfam" id="PF01156">
    <property type="entry name" value="IU_nuc_hydro"/>
    <property type="match status" value="1"/>
</dbReference>
<keyword evidence="2" id="KW-0378">Hydrolase</keyword>
<dbReference type="SUPFAM" id="SSF53590">
    <property type="entry name" value="Nucleoside hydrolase"/>
    <property type="match status" value="1"/>
</dbReference>
<evidence type="ECO:0000259" key="5">
    <source>
        <dbReference type="Pfam" id="PF01156"/>
    </source>
</evidence>
<dbReference type="Gene3D" id="3.90.245.10">
    <property type="entry name" value="Ribonucleoside hydrolase-like"/>
    <property type="match status" value="1"/>
</dbReference>
<proteinExistence type="inferred from homology"/>
<dbReference type="EMBL" id="CAJOBC010005331">
    <property type="protein sequence ID" value="CAF3860131.1"/>
    <property type="molecule type" value="Genomic_DNA"/>
</dbReference>
<evidence type="ECO:0000256" key="3">
    <source>
        <dbReference type="ARBA" id="ARBA00023295"/>
    </source>
</evidence>
<evidence type="ECO:0000313" key="8">
    <source>
        <dbReference type="Proteomes" id="UP000663829"/>
    </source>
</evidence>
<feature type="domain" description="Inosine/uridine-preferring nucleoside hydrolase" evidence="5">
    <location>
        <begin position="55"/>
        <end position="203"/>
    </location>
</feature>
<reference evidence="6" key="1">
    <citation type="submission" date="2021-02" db="EMBL/GenBank/DDBJ databases">
        <authorList>
            <person name="Nowell W R."/>
        </authorList>
    </citation>
    <scope>NUCLEOTIDE SEQUENCE</scope>
</reference>
<keyword evidence="4" id="KW-0732">Signal</keyword>
<dbReference type="Proteomes" id="UP000663829">
    <property type="component" value="Unassembled WGS sequence"/>
</dbReference>